<evidence type="ECO:0000313" key="1">
    <source>
        <dbReference type="EMBL" id="MED6219394.1"/>
    </source>
</evidence>
<comment type="caution">
    <text evidence="1">The sequence shown here is derived from an EMBL/GenBank/DDBJ whole genome shotgun (WGS) entry which is preliminary data.</text>
</comment>
<proteinExistence type="predicted"/>
<dbReference type="EMBL" id="JASCZI010272029">
    <property type="protein sequence ID" value="MED6219394.1"/>
    <property type="molecule type" value="Genomic_DNA"/>
</dbReference>
<gene>
    <name evidence="1" type="ORF">PIB30_035399</name>
</gene>
<dbReference type="Proteomes" id="UP001341840">
    <property type="component" value="Unassembled WGS sequence"/>
</dbReference>
<protein>
    <submittedName>
        <fullName evidence="1">Uncharacterized protein</fullName>
    </submittedName>
</protein>
<sequence>MLAIYISWNMASTSSQCFLPSSPRINFVSQICLRSGSLFRSELRSGSILSYLHFEPPDKCGFCPKWGSFKRGANQRRSCTITLPLMVAICSPRWLWPIPTPAKIYLRKL</sequence>
<reference evidence="1 2" key="1">
    <citation type="journal article" date="2023" name="Plants (Basel)">
        <title>Bridging the Gap: Combining Genomics and Transcriptomics Approaches to Understand Stylosanthes scabra, an Orphan Legume from the Brazilian Caatinga.</title>
        <authorList>
            <person name="Ferreira-Neto J.R.C."/>
            <person name="da Silva M.D."/>
            <person name="Binneck E."/>
            <person name="de Melo N.F."/>
            <person name="da Silva R.H."/>
            <person name="de Melo A.L.T.M."/>
            <person name="Pandolfi V."/>
            <person name="Bustamante F.O."/>
            <person name="Brasileiro-Vidal A.C."/>
            <person name="Benko-Iseppon A.M."/>
        </authorList>
    </citation>
    <scope>NUCLEOTIDE SEQUENCE [LARGE SCALE GENOMIC DNA]</scope>
    <source>
        <tissue evidence="1">Leaves</tissue>
    </source>
</reference>
<evidence type="ECO:0000313" key="2">
    <source>
        <dbReference type="Proteomes" id="UP001341840"/>
    </source>
</evidence>
<keyword evidence="2" id="KW-1185">Reference proteome</keyword>
<organism evidence="1 2">
    <name type="scientific">Stylosanthes scabra</name>
    <dbReference type="NCBI Taxonomy" id="79078"/>
    <lineage>
        <taxon>Eukaryota</taxon>
        <taxon>Viridiplantae</taxon>
        <taxon>Streptophyta</taxon>
        <taxon>Embryophyta</taxon>
        <taxon>Tracheophyta</taxon>
        <taxon>Spermatophyta</taxon>
        <taxon>Magnoliopsida</taxon>
        <taxon>eudicotyledons</taxon>
        <taxon>Gunneridae</taxon>
        <taxon>Pentapetalae</taxon>
        <taxon>rosids</taxon>
        <taxon>fabids</taxon>
        <taxon>Fabales</taxon>
        <taxon>Fabaceae</taxon>
        <taxon>Papilionoideae</taxon>
        <taxon>50 kb inversion clade</taxon>
        <taxon>dalbergioids sensu lato</taxon>
        <taxon>Dalbergieae</taxon>
        <taxon>Pterocarpus clade</taxon>
        <taxon>Stylosanthes</taxon>
    </lineage>
</organism>
<accession>A0ABU6ZA32</accession>
<name>A0ABU6ZA32_9FABA</name>